<accession>A0A6J5TAM9</accession>
<sequence>MDEIKKQEVMDALHESGREISKMFDEYQSMCRSYYSGLEPEEQLMAFCAIVEKLCQGELDEHRSYRGILYDTFGWGPEAYSAAQCAGFLGLHNSIYRFEDLEHVMSNTLKELDITVEPEKLSEALAKHFY</sequence>
<name>A0A6J5TAM9_9CAUD</name>
<organism evidence="1">
    <name type="scientific">uncultured Caudovirales phage</name>
    <dbReference type="NCBI Taxonomy" id="2100421"/>
    <lineage>
        <taxon>Viruses</taxon>
        <taxon>Duplodnaviria</taxon>
        <taxon>Heunggongvirae</taxon>
        <taxon>Uroviricota</taxon>
        <taxon>Caudoviricetes</taxon>
        <taxon>Peduoviridae</taxon>
        <taxon>Maltschvirus</taxon>
        <taxon>Maltschvirus maltsch</taxon>
    </lineage>
</organism>
<reference evidence="1" key="1">
    <citation type="submission" date="2020-05" db="EMBL/GenBank/DDBJ databases">
        <authorList>
            <person name="Chiriac C."/>
            <person name="Salcher M."/>
            <person name="Ghai R."/>
            <person name="Kavagutti S V."/>
        </authorList>
    </citation>
    <scope>NUCLEOTIDE SEQUENCE</scope>
</reference>
<dbReference type="EMBL" id="LR797824">
    <property type="protein sequence ID" value="CAB4241853.1"/>
    <property type="molecule type" value="Genomic_DNA"/>
</dbReference>
<protein>
    <submittedName>
        <fullName evidence="1">Uncharacterized protein</fullName>
    </submittedName>
</protein>
<evidence type="ECO:0000313" key="1">
    <source>
        <dbReference type="EMBL" id="CAB4241853.1"/>
    </source>
</evidence>
<gene>
    <name evidence="1" type="ORF">UFOVP71_391</name>
</gene>
<proteinExistence type="predicted"/>